<dbReference type="FunFam" id="2.170.260.10:FF:000002">
    <property type="entry name" value="Putative Endoribonuclease Dicer"/>
    <property type="match status" value="1"/>
</dbReference>
<keyword evidence="14" id="KW-0347">Helicase</keyword>
<dbReference type="InterPro" id="IPR044441">
    <property type="entry name" value="DICER_DSRM"/>
</dbReference>
<dbReference type="SUPFAM" id="SSF54768">
    <property type="entry name" value="dsRNA-binding domain-like"/>
    <property type="match status" value="1"/>
</dbReference>
<keyword evidence="15" id="KW-0067">ATP-binding</keyword>
<evidence type="ECO:0000256" key="6">
    <source>
        <dbReference type="ARBA" id="ARBA00022490"/>
    </source>
</evidence>
<dbReference type="Gene3D" id="1.10.1520.10">
    <property type="entry name" value="Ribonuclease III domain"/>
    <property type="match status" value="2"/>
</dbReference>
<evidence type="ECO:0000256" key="9">
    <source>
        <dbReference type="ARBA" id="ARBA00022723"/>
    </source>
</evidence>
<dbReference type="Pfam" id="PF00271">
    <property type="entry name" value="Helicase_C"/>
    <property type="match status" value="1"/>
</dbReference>
<dbReference type="SMART" id="SM00949">
    <property type="entry name" value="PAZ"/>
    <property type="match status" value="1"/>
</dbReference>
<evidence type="ECO:0000256" key="21">
    <source>
        <dbReference type="PROSITE-ProRule" id="PRU00657"/>
    </source>
</evidence>
<evidence type="ECO:0000256" key="7">
    <source>
        <dbReference type="ARBA" id="ARBA00022553"/>
    </source>
</evidence>
<feature type="domain" description="RNase III" evidence="24">
    <location>
        <begin position="1753"/>
        <end position="1962"/>
    </location>
</feature>
<dbReference type="Pfam" id="PF02170">
    <property type="entry name" value="PAZ"/>
    <property type="match status" value="1"/>
</dbReference>
<feature type="compositionally biased region" description="Basic and acidic residues" evidence="22">
    <location>
        <begin position="822"/>
        <end position="840"/>
    </location>
</feature>
<dbReference type="PROSITE" id="PS00517">
    <property type="entry name" value="RNASE_3_1"/>
    <property type="match status" value="1"/>
</dbReference>
<keyword evidence="9" id="KW-0479">Metal-binding</keyword>
<comment type="cofactor">
    <cofactor evidence="2">
        <name>Mn(2+)</name>
        <dbReference type="ChEBI" id="CHEBI:29035"/>
    </cofactor>
</comment>
<keyword evidence="11" id="KW-0547">Nucleotide-binding</keyword>
<keyword evidence="13" id="KW-0378">Hydrolase</keyword>
<feature type="domain" description="RNase III" evidence="24">
    <location>
        <begin position="2011"/>
        <end position="2169"/>
    </location>
</feature>
<evidence type="ECO:0000313" key="28">
    <source>
        <dbReference type="EMBL" id="CDW43545.1"/>
    </source>
</evidence>
<dbReference type="Gene3D" id="2.170.260.10">
    <property type="entry name" value="paz domain"/>
    <property type="match status" value="1"/>
</dbReference>
<proteinExistence type="inferred from homology"/>
<dbReference type="SMART" id="SM00535">
    <property type="entry name" value="RIBOc"/>
    <property type="match status" value="2"/>
</dbReference>
<feature type="compositionally biased region" description="Basic and acidic residues" evidence="22">
    <location>
        <begin position="747"/>
        <end position="756"/>
    </location>
</feature>
<evidence type="ECO:0000256" key="11">
    <source>
        <dbReference type="ARBA" id="ARBA00022741"/>
    </source>
</evidence>
<evidence type="ECO:0000256" key="3">
    <source>
        <dbReference type="ARBA" id="ARBA00001946"/>
    </source>
</evidence>
<accession>A0A0K2UZN8</accession>
<dbReference type="InterPro" id="IPR048513">
    <property type="entry name" value="Dicer_PBD"/>
</dbReference>
<dbReference type="PROSITE" id="PS51327">
    <property type="entry name" value="DICER_DSRBF"/>
    <property type="match status" value="1"/>
</dbReference>
<dbReference type="SUPFAM" id="SSF52540">
    <property type="entry name" value="P-loop containing nucleoside triphosphate hydrolases"/>
    <property type="match status" value="1"/>
</dbReference>
<dbReference type="GO" id="GO:0005524">
    <property type="term" value="F:ATP binding"/>
    <property type="evidence" value="ECO:0007669"/>
    <property type="project" value="UniProtKB-KW"/>
</dbReference>
<feature type="compositionally biased region" description="Polar residues" evidence="22">
    <location>
        <begin position="952"/>
        <end position="966"/>
    </location>
</feature>
<dbReference type="PANTHER" id="PTHR14950">
    <property type="entry name" value="DICER-RELATED"/>
    <property type="match status" value="1"/>
</dbReference>
<dbReference type="EMBL" id="HACA01026184">
    <property type="protein sequence ID" value="CDW43545.1"/>
    <property type="molecule type" value="Transcribed_RNA"/>
</dbReference>
<dbReference type="GO" id="GO:0004530">
    <property type="term" value="F:deoxyribonuclease I activity"/>
    <property type="evidence" value="ECO:0007669"/>
    <property type="project" value="TreeGrafter"/>
</dbReference>
<keyword evidence="8" id="KW-0540">Nuclease</keyword>
<dbReference type="InterPro" id="IPR003100">
    <property type="entry name" value="PAZ_dom"/>
</dbReference>
<keyword evidence="16" id="KW-0460">Magnesium</keyword>
<dbReference type="Pfam" id="PF00636">
    <property type="entry name" value="Ribonuclease_3"/>
    <property type="match status" value="2"/>
</dbReference>
<dbReference type="OrthoDB" id="2392202at2759"/>
<keyword evidence="10" id="KW-0677">Repeat</keyword>
<evidence type="ECO:0000256" key="15">
    <source>
        <dbReference type="ARBA" id="ARBA00022840"/>
    </source>
</evidence>
<feature type="domain" description="Helicase C-terminal" evidence="26">
    <location>
        <begin position="400"/>
        <end position="563"/>
    </location>
</feature>
<name>A0A0K2UZN8_LEPSM</name>
<dbReference type="EC" id="3.1.26.3" evidence="5"/>
<comment type="similarity">
    <text evidence="20">Belongs to the helicase family. Dicer subfamily.</text>
</comment>
<evidence type="ECO:0000259" key="27">
    <source>
        <dbReference type="PROSITE" id="PS51327"/>
    </source>
</evidence>
<gene>
    <name evidence="28" type="primary">Dcr1</name>
</gene>
<organism evidence="28">
    <name type="scientific">Lepeophtheirus salmonis</name>
    <name type="common">Salmon louse</name>
    <name type="synonym">Caligus salmonis</name>
    <dbReference type="NCBI Taxonomy" id="72036"/>
    <lineage>
        <taxon>Eukaryota</taxon>
        <taxon>Metazoa</taxon>
        <taxon>Ecdysozoa</taxon>
        <taxon>Arthropoda</taxon>
        <taxon>Crustacea</taxon>
        <taxon>Multicrustacea</taxon>
        <taxon>Hexanauplia</taxon>
        <taxon>Copepoda</taxon>
        <taxon>Siphonostomatoida</taxon>
        <taxon>Caligidae</taxon>
        <taxon>Lepeophtheirus</taxon>
    </lineage>
</organism>
<dbReference type="InterPro" id="IPR014720">
    <property type="entry name" value="dsRBD_dom"/>
</dbReference>
<keyword evidence="17 21" id="KW-0694">RNA-binding</keyword>
<keyword evidence="7" id="KW-0597">Phosphoprotein</keyword>
<dbReference type="Gene3D" id="3.30.160.20">
    <property type="match status" value="1"/>
</dbReference>
<feature type="region of interest" description="Disordered" evidence="22">
    <location>
        <begin position="863"/>
        <end position="890"/>
    </location>
</feature>
<dbReference type="GO" id="GO:0070578">
    <property type="term" value="C:RISC-loading complex"/>
    <property type="evidence" value="ECO:0007669"/>
    <property type="project" value="TreeGrafter"/>
</dbReference>
<dbReference type="InterPro" id="IPR005034">
    <property type="entry name" value="Dicer_dimerisation"/>
</dbReference>
<dbReference type="InterPro" id="IPR036085">
    <property type="entry name" value="PAZ_dom_sf"/>
</dbReference>
<dbReference type="GO" id="GO:0005634">
    <property type="term" value="C:nucleus"/>
    <property type="evidence" value="ECO:0007669"/>
    <property type="project" value="TreeGrafter"/>
</dbReference>
<evidence type="ECO:0000259" key="26">
    <source>
        <dbReference type="PROSITE" id="PS51194"/>
    </source>
</evidence>
<dbReference type="InterPro" id="IPR027417">
    <property type="entry name" value="P-loop_NTPase"/>
</dbReference>
<dbReference type="Pfam" id="PF03368">
    <property type="entry name" value="Dicer_dimer"/>
    <property type="match status" value="1"/>
</dbReference>
<feature type="region of interest" description="Disordered" evidence="22">
    <location>
        <begin position="1638"/>
        <end position="1667"/>
    </location>
</feature>
<evidence type="ECO:0000256" key="2">
    <source>
        <dbReference type="ARBA" id="ARBA00001936"/>
    </source>
</evidence>
<evidence type="ECO:0000256" key="13">
    <source>
        <dbReference type="ARBA" id="ARBA00022801"/>
    </source>
</evidence>
<dbReference type="CDD" id="cd00593">
    <property type="entry name" value="RIBOc"/>
    <property type="match status" value="2"/>
</dbReference>
<evidence type="ECO:0000259" key="23">
    <source>
        <dbReference type="PROSITE" id="PS50137"/>
    </source>
</evidence>
<dbReference type="GO" id="GO:0016441">
    <property type="term" value="P:post-transcriptional gene silencing"/>
    <property type="evidence" value="ECO:0007669"/>
    <property type="project" value="UniProtKB-ARBA"/>
</dbReference>
<evidence type="ECO:0000256" key="18">
    <source>
        <dbReference type="ARBA" id="ARBA00023158"/>
    </source>
</evidence>
<evidence type="ECO:0000256" key="22">
    <source>
        <dbReference type="SAM" id="MobiDB-lite"/>
    </source>
</evidence>
<feature type="domain" description="DRBM" evidence="23">
    <location>
        <begin position="2194"/>
        <end position="2260"/>
    </location>
</feature>
<dbReference type="FunFam" id="1.10.1520.10:FF:000005">
    <property type="entry name" value="Putative endoribonuclease dicer"/>
    <property type="match status" value="1"/>
</dbReference>
<dbReference type="Pfam" id="PF20930">
    <property type="entry name" value="Dicer_PBD"/>
    <property type="match status" value="1"/>
</dbReference>
<dbReference type="SUPFAM" id="SSF69065">
    <property type="entry name" value="RNase III domain-like"/>
    <property type="match status" value="2"/>
</dbReference>
<dbReference type="GO" id="GO:0031054">
    <property type="term" value="P:pre-miRNA processing"/>
    <property type="evidence" value="ECO:0007669"/>
    <property type="project" value="InterPro"/>
</dbReference>
<comment type="cofactor">
    <cofactor evidence="3">
        <name>Mg(2+)</name>
        <dbReference type="ChEBI" id="CHEBI:18420"/>
    </cofactor>
</comment>
<evidence type="ECO:0000259" key="25">
    <source>
        <dbReference type="PROSITE" id="PS50821"/>
    </source>
</evidence>
<sequence length="2267" mass="259241">MSTGGGCWVAEAVPSASFTPQEHSVELLRVIFSQNTTPVLVNPSEKPFLVLSLIRDYAGPSIRHANARAVLSLPTETQIQPWREFLERSTNFKSGITVLTHEELLEYEDIENIALLILDAAHVLNRHNSFFKEMYPKIKARINSRIITLTAFLFNGDKTLGSLDKRLSKLENTFGNRIETSCEVLTTLRYVSKPRFGVLTFIQSKEPNEVESQIENSIQGFINFLKNHRFSLEETYGEDFEDIIQEIPDPSKLPLKLIDDFLNILRTCGVWCAERAALLLTIKIDKLKTREKYERHYLLLSVLYTEMLKICKICDDAFADLTDREKMTKYSKPKLLRLMSVLLQYKPEHITDHSEDPKEKESKDESSTKEEEKKVNAPPVNTQSHNPHHRYRSKRKIYYSYDDPNALCGVVFVQDKFIAKILYHYLKEYSKSDNKFSFLTPQYAITLKPEEEAEETDEGLLNHRKQEEGLRRFRMRECNILISNSLLEVGIDGVRCNLVLAFDAPDSFHTYAHYKVKAKSSVSWFLSLCQEDKLESYLNSLKEYHSIEKSLVDRCQYKDPSVEERYLSDANDHIITPFIPKNLYYPTCYLKNSILLLNRYCAKLPSDTFTRLTPLAGILKTEGGGYICGIQLPINCPLKKIIIGLVMPNETLAKRAAAYAAILELHKIGELDPFMNPVGKDGTGHAAYLNNRFLKHRNYHGNRTYKKGSSSNSDNNSKEALTEKVLNNNNSKEESSGETFIKIESESKDGHLHGEEIDTQTPSNIEESSSETFIKGEIESKDDLSLGDGVDAQSPSNMEELPIIIMEDMIVQSQEIKEEEQFEKVENESESKDVHSHRDEIDAESDSNIDELSILMENVSIQSQDSNAMEEEKVEKVSQSNEDGIKAPKEEVCKISESKDALLSTESKDLEGVLGEESIEVSSEACVAANDKFESKDIMENASDEKKDVDAEQNNNPVTESNTTVNDKSESKDVADNAQSVDNTKTLPSGPHFDPPRPGTTKRRQYYYKKVAGCLKPKNNDPSPISFRLYHLNMELSCPIPDDQNTRGRKIYPPENSVQGFGFLVRGGNSIPPICPFPIYTRSGEVLVEIKEKKDSILLTEEEYELIICFHRYTFSKVLRLEKYPMQFTPDKSRNSILILPMVKSTEQESELGFIIDWDFLRRIKEENEKKMSVVSDEDRTDYTFDKEDYLDAVIMPWYRNQDQPQYFYVAEICEHLNPTSDFPGQGFETFSKYYQTKYNITIQNLEQPLLDVDHTSHRLNFLTPRYVNRKGVALPTSSEETKRNKRENLEQKQILVPELCQIHPFPASLWRQTVSLPCILYRINGLLIADDLRSLIAREMSFGKPELDSDFVWPPLNFGWTLADVLKNRDNALALNTQDNPKKNRRIVNSTTHVIITEALSPVSDTPAIEEIFDDEEDEGGSSKGDGDDLTRLSDRIMNKMNEEDNKRKQRQLEIGTWSNDLIENVGKQSKSIRSSSIGGKFLRFQDEFDEEDLELLDPNMALPDNLTLLSNELLPKTLETEGGSKDWGTGIEQKIFRVGSPTFFSNPNINIPGMMDDLDGLSCSDSDDDEDFYENFDSYRRKALDFNNPNSSVTQDGSVRIEFRGENMAEAIEDEHEENLRVESLARNLEEEAKMLSEVPWPEEQNEEAEDEEKDIEDQKSENEMDSIELEVIVLKEKDTFNRYGFPEKQSCVEYQKLEYDPEKNAVMDEKEVVETFMKDFNINNMDIMVPIDYPKDECEFTGVLPRDSDEEMSFSFDHQPELVSHPGPSPSIILQGLTMSNSNDAINLERLETIGDSFLKYAITSYLFNVYDTVHEGRLSHLRSKQVSNLNLFKLGRKKKLGECMIATKFEPHDNWLPPSYHVQPELEQALIESGVPANLWNMAELPSTDFGRMTTKEIVELIQEKSRTAQQPGKSSTESVQDMPSFVPYNLLTQHSIPDKSIADCVEALIGAYLISCGQRGALLFMTWLGLKVIPPEKNEGRSISSSQKVEHLPHIERQLNFFLSGYEEFEELIGYKFKDKTYLLQSFSHASFYPNRITDCYQRLEFLGDAILDYLITRHLYEDPRQHSPGALTDLRSALVNNTIFAFLAVKFQFHKYFKHFSPGLQTVIDRFVKLQVQNEFKVFDEFYLIEEDDDSEEAEDIEVPKALGDIFESVAGAIFLDSGLSLDAVWCIYFRMMQTEIEQFSSNVPKSPIRELLELEPETAKFGKPEKLADGKRVRVSVEVFGKGTFKGIGRNYRIAKCTAAKCALRALKKSSHSHHK</sequence>
<evidence type="ECO:0000259" key="24">
    <source>
        <dbReference type="PROSITE" id="PS50142"/>
    </source>
</evidence>
<keyword evidence="6" id="KW-0963">Cytoplasm</keyword>
<protein>
    <recommendedName>
        <fullName evidence="5">ribonuclease III</fullName>
        <ecNumber evidence="5">3.1.26.3</ecNumber>
    </recommendedName>
</protein>
<evidence type="ECO:0000256" key="19">
    <source>
        <dbReference type="ARBA" id="ARBA00023211"/>
    </source>
</evidence>
<feature type="region of interest" description="Disordered" evidence="22">
    <location>
        <begin position="747"/>
        <end position="768"/>
    </location>
</feature>
<dbReference type="CDD" id="cd10843">
    <property type="entry name" value="DSRM_DICER"/>
    <property type="match status" value="1"/>
</dbReference>
<keyword evidence="19" id="KW-0464">Manganese</keyword>
<dbReference type="InterPro" id="IPR048512">
    <property type="entry name" value="Dicer_platform"/>
</dbReference>
<dbReference type="SUPFAM" id="SSF101690">
    <property type="entry name" value="PAZ domain"/>
    <property type="match status" value="1"/>
</dbReference>
<evidence type="ECO:0000256" key="12">
    <source>
        <dbReference type="ARBA" id="ARBA00022759"/>
    </source>
</evidence>
<feature type="compositionally biased region" description="Polar residues" evidence="22">
    <location>
        <begin position="759"/>
        <end position="768"/>
    </location>
</feature>
<feature type="region of interest" description="Disordered" evidence="22">
    <location>
        <begin position="352"/>
        <end position="391"/>
    </location>
</feature>
<dbReference type="GO" id="GO:0030422">
    <property type="term" value="P:siRNA processing"/>
    <property type="evidence" value="ECO:0007669"/>
    <property type="project" value="InterPro"/>
</dbReference>
<dbReference type="GO" id="GO:0006309">
    <property type="term" value="P:apoptotic DNA fragmentation"/>
    <property type="evidence" value="ECO:0007669"/>
    <property type="project" value="TreeGrafter"/>
</dbReference>
<dbReference type="InterPro" id="IPR000999">
    <property type="entry name" value="RNase_III_dom"/>
</dbReference>
<evidence type="ECO:0000256" key="14">
    <source>
        <dbReference type="ARBA" id="ARBA00022806"/>
    </source>
</evidence>
<feature type="compositionally biased region" description="Basic and acidic residues" evidence="22">
    <location>
        <begin position="931"/>
        <end position="950"/>
    </location>
</feature>
<dbReference type="InterPro" id="IPR036389">
    <property type="entry name" value="RNase_III_sf"/>
</dbReference>
<dbReference type="PROSITE" id="PS51194">
    <property type="entry name" value="HELICASE_CTER"/>
    <property type="match status" value="1"/>
</dbReference>
<reference evidence="28" key="1">
    <citation type="submission" date="2014-05" db="EMBL/GenBank/DDBJ databases">
        <authorList>
            <person name="Chronopoulou M."/>
        </authorList>
    </citation>
    <scope>NUCLEOTIDE SEQUENCE</scope>
    <source>
        <tissue evidence="28">Whole organism</tissue>
    </source>
</reference>
<feature type="domain" description="PAZ" evidence="25">
    <location>
        <begin position="1156"/>
        <end position="1305"/>
    </location>
</feature>
<dbReference type="PANTHER" id="PTHR14950:SF37">
    <property type="entry name" value="ENDORIBONUCLEASE DICER"/>
    <property type="match status" value="1"/>
</dbReference>
<dbReference type="GO" id="GO:0003723">
    <property type="term" value="F:RNA binding"/>
    <property type="evidence" value="ECO:0007669"/>
    <property type="project" value="UniProtKB-UniRule"/>
</dbReference>
<comment type="subcellular location">
    <subcellularLocation>
        <location evidence="4">Cytoplasm</location>
    </subcellularLocation>
</comment>
<dbReference type="CDD" id="cd02843">
    <property type="entry name" value="PAZ_dicer_like"/>
    <property type="match status" value="1"/>
</dbReference>
<evidence type="ECO:0000256" key="20">
    <source>
        <dbReference type="ARBA" id="ARBA00035116"/>
    </source>
</evidence>
<feature type="compositionally biased region" description="Basic and acidic residues" evidence="22">
    <location>
        <begin position="352"/>
        <end position="375"/>
    </location>
</feature>
<keyword evidence="18" id="KW-0943">RNA-mediated gene silencing</keyword>
<dbReference type="GO" id="GO:0005737">
    <property type="term" value="C:cytoplasm"/>
    <property type="evidence" value="ECO:0007669"/>
    <property type="project" value="UniProtKB-SubCell"/>
</dbReference>
<dbReference type="Gene3D" id="3.40.50.300">
    <property type="entry name" value="P-loop containing nucleotide triphosphate hydrolases"/>
    <property type="match status" value="1"/>
</dbReference>
<feature type="region of interest" description="Disordered" evidence="22">
    <location>
        <begin position="1414"/>
        <end position="1433"/>
    </location>
</feature>
<feature type="compositionally biased region" description="Acidic residues" evidence="22">
    <location>
        <begin position="1646"/>
        <end position="1658"/>
    </location>
</feature>
<dbReference type="InterPro" id="IPR001650">
    <property type="entry name" value="Helicase_C-like"/>
</dbReference>
<feature type="region of interest" description="Disordered" evidence="22">
    <location>
        <begin position="926"/>
        <end position="1002"/>
    </location>
</feature>
<evidence type="ECO:0000256" key="4">
    <source>
        <dbReference type="ARBA" id="ARBA00004496"/>
    </source>
</evidence>
<feature type="region of interest" description="Disordered" evidence="22">
    <location>
        <begin position="819"/>
        <end position="848"/>
    </location>
</feature>
<dbReference type="GO" id="GO:0004386">
    <property type="term" value="F:helicase activity"/>
    <property type="evidence" value="ECO:0007669"/>
    <property type="project" value="UniProtKB-KW"/>
</dbReference>
<dbReference type="InterPro" id="IPR038248">
    <property type="entry name" value="Dicer_dimer_sf"/>
</dbReference>
<evidence type="ECO:0000256" key="1">
    <source>
        <dbReference type="ARBA" id="ARBA00000109"/>
    </source>
</evidence>
<evidence type="ECO:0000256" key="10">
    <source>
        <dbReference type="ARBA" id="ARBA00022737"/>
    </source>
</evidence>
<comment type="catalytic activity">
    <reaction evidence="1">
        <text>Endonucleolytic cleavage to 5'-phosphomonoester.</text>
        <dbReference type="EC" id="3.1.26.3"/>
    </reaction>
</comment>
<evidence type="ECO:0000256" key="17">
    <source>
        <dbReference type="ARBA" id="ARBA00022884"/>
    </source>
</evidence>
<feature type="domain" description="Dicer dsRNA-binding fold" evidence="27">
    <location>
        <begin position="593"/>
        <end position="685"/>
    </location>
</feature>
<dbReference type="Gene3D" id="3.30.160.380">
    <property type="entry name" value="Dicer dimerisation domain"/>
    <property type="match status" value="1"/>
</dbReference>
<dbReference type="FunFam" id="3.30.160.20:FF:000015">
    <property type="entry name" value="endoribonuclease Dicer"/>
    <property type="match status" value="1"/>
</dbReference>
<dbReference type="PROSITE" id="PS50142">
    <property type="entry name" value="RNASE_3_2"/>
    <property type="match status" value="2"/>
</dbReference>
<dbReference type="Pfam" id="PF20931">
    <property type="entry name" value="Dicer_platform"/>
    <property type="match status" value="1"/>
</dbReference>
<dbReference type="GO" id="GO:0046872">
    <property type="term" value="F:metal ion binding"/>
    <property type="evidence" value="ECO:0007669"/>
    <property type="project" value="UniProtKB-KW"/>
</dbReference>
<dbReference type="PROSITE" id="PS50821">
    <property type="entry name" value="PAZ"/>
    <property type="match status" value="1"/>
</dbReference>
<feature type="compositionally biased region" description="Polar residues" evidence="22">
    <location>
        <begin position="977"/>
        <end position="987"/>
    </location>
</feature>
<dbReference type="Pfam" id="PF20932">
    <property type="entry name" value="Dicer_dsRBD"/>
    <property type="match status" value="1"/>
</dbReference>
<evidence type="ECO:0000256" key="8">
    <source>
        <dbReference type="ARBA" id="ARBA00022722"/>
    </source>
</evidence>
<dbReference type="GO" id="GO:0004525">
    <property type="term" value="F:ribonuclease III activity"/>
    <property type="evidence" value="ECO:0007669"/>
    <property type="project" value="UniProtKB-EC"/>
</dbReference>
<dbReference type="CDD" id="cd15903">
    <property type="entry name" value="Dicer_PBD"/>
    <property type="match status" value="1"/>
</dbReference>
<evidence type="ECO:0000256" key="16">
    <source>
        <dbReference type="ARBA" id="ARBA00022842"/>
    </source>
</evidence>
<keyword evidence="12" id="KW-0255">Endonuclease</keyword>
<dbReference type="PROSITE" id="PS50137">
    <property type="entry name" value="DS_RBD"/>
    <property type="match status" value="1"/>
</dbReference>
<evidence type="ECO:0000256" key="5">
    <source>
        <dbReference type="ARBA" id="ARBA00012177"/>
    </source>
</evidence>